<dbReference type="CDD" id="cd01066">
    <property type="entry name" value="APP_MetAP"/>
    <property type="match status" value="1"/>
</dbReference>
<comment type="caution">
    <text evidence="2">The sequence shown here is derived from an EMBL/GenBank/DDBJ whole genome shotgun (WGS) entry which is preliminary data.</text>
</comment>
<accession>A0A418VTE5</accession>
<reference evidence="2 3" key="1">
    <citation type="submission" date="2018-09" db="EMBL/GenBank/DDBJ databases">
        <authorList>
            <person name="Zhu H."/>
        </authorList>
    </citation>
    <scope>NUCLEOTIDE SEQUENCE [LARGE SCALE GENOMIC DNA]</scope>
    <source>
        <strain evidence="2 3">K1W22B-8</strain>
    </source>
</reference>
<feature type="domain" description="Peptidase M24" evidence="1">
    <location>
        <begin position="39"/>
        <end position="203"/>
    </location>
</feature>
<dbReference type="PANTHER" id="PTHR46112:SF2">
    <property type="entry name" value="XAA-PRO AMINOPEPTIDASE P-RELATED"/>
    <property type="match status" value="1"/>
</dbReference>
<keyword evidence="3" id="KW-1185">Reference proteome</keyword>
<proteinExistence type="predicted"/>
<dbReference type="Pfam" id="PF00557">
    <property type="entry name" value="Peptidase_M24"/>
    <property type="match status" value="1"/>
</dbReference>
<sequence>MSVESGMRPGLYAGHRFLGWLSGVNASAAERPRPVDVEGFRAAQRLAYDCVVAVGKEMQEGDSELEVTERLQAWLDAHGAPNFLHRPFAWFGEHSRFSGYDSFHDFHPGDRRLKATDIAILDVSPIVNGYIGDVGYTLSLSASPALRKAQRLLRELREEIPGLFMSSRSTAQIWQAVDRRIADAGYTNCHALYPLSVLGHRVYHVTESKDSGLRLPLRRFGVNWFSATAQRAFLSHGLFKEVLNPDHRGSKLGLWAIEPHVGGAGFGAKFEEILVVEDGRAYWLDDEVPHLRNIA</sequence>
<dbReference type="OrthoDB" id="319775at2"/>
<dbReference type="InterPro" id="IPR000994">
    <property type="entry name" value="Pept_M24"/>
</dbReference>
<dbReference type="InterPro" id="IPR036005">
    <property type="entry name" value="Creatinase/aminopeptidase-like"/>
</dbReference>
<dbReference type="AlphaFoldDB" id="A0A418VTE5"/>
<name>A0A418VTE5_9PROT</name>
<dbReference type="SUPFAM" id="SSF55920">
    <property type="entry name" value="Creatinase/aminopeptidase"/>
    <property type="match status" value="1"/>
</dbReference>
<dbReference type="PANTHER" id="PTHR46112">
    <property type="entry name" value="AMINOPEPTIDASE"/>
    <property type="match status" value="1"/>
</dbReference>
<dbReference type="EMBL" id="QYUK01000029">
    <property type="protein sequence ID" value="RJF80106.1"/>
    <property type="molecule type" value="Genomic_DNA"/>
</dbReference>
<protein>
    <submittedName>
        <fullName evidence="2">M24 family metallopeptidase</fullName>
    </submittedName>
</protein>
<organism evidence="2 3">
    <name type="scientific">Oleomonas cavernae</name>
    <dbReference type="NCBI Taxonomy" id="2320859"/>
    <lineage>
        <taxon>Bacteria</taxon>
        <taxon>Pseudomonadati</taxon>
        <taxon>Pseudomonadota</taxon>
        <taxon>Alphaproteobacteria</taxon>
        <taxon>Acetobacterales</taxon>
        <taxon>Acetobacteraceae</taxon>
        <taxon>Oleomonas</taxon>
    </lineage>
</organism>
<dbReference type="RefSeq" id="WP_117290638.1">
    <property type="nucleotide sequence ID" value="NZ_QYUK01000029.1"/>
</dbReference>
<dbReference type="Proteomes" id="UP000284605">
    <property type="component" value="Unassembled WGS sequence"/>
</dbReference>
<dbReference type="Gene3D" id="3.90.230.10">
    <property type="entry name" value="Creatinase/methionine aminopeptidase superfamily"/>
    <property type="match status" value="1"/>
</dbReference>
<dbReference type="InterPro" id="IPR050659">
    <property type="entry name" value="Peptidase_M24B"/>
</dbReference>
<gene>
    <name evidence="2" type="ORF">D3874_27795</name>
</gene>
<evidence type="ECO:0000313" key="3">
    <source>
        <dbReference type="Proteomes" id="UP000284605"/>
    </source>
</evidence>
<evidence type="ECO:0000259" key="1">
    <source>
        <dbReference type="Pfam" id="PF00557"/>
    </source>
</evidence>
<evidence type="ECO:0000313" key="2">
    <source>
        <dbReference type="EMBL" id="RJF80106.1"/>
    </source>
</evidence>